<organism evidence="6 7">
    <name type="scientific">Leptolyngbya boryana NIES-2135</name>
    <dbReference type="NCBI Taxonomy" id="1973484"/>
    <lineage>
        <taxon>Bacteria</taxon>
        <taxon>Bacillati</taxon>
        <taxon>Cyanobacteriota</taxon>
        <taxon>Cyanophyceae</taxon>
        <taxon>Leptolyngbyales</taxon>
        <taxon>Leptolyngbyaceae</taxon>
        <taxon>Leptolyngbya group</taxon>
        <taxon>Leptolyngbya</taxon>
    </lineage>
</organism>
<protein>
    <submittedName>
        <fullName evidence="6">Pyridine nucleotide-disulfide oxidoreductase dimerization region</fullName>
    </submittedName>
</protein>
<dbReference type="SUPFAM" id="SSF51905">
    <property type="entry name" value="FAD/NAD(P)-binding domain"/>
    <property type="match status" value="1"/>
</dbReference>
<keyword evidence="2" id="KW-0285">Flavoprotein</keyword>
<dbReference type="Pfam" id="PF07992">
    <property type="entry name" value="Pyr_redox_2"/>
    <property type="match status" value="1"/>
</dbReference>
<evidence type="ECO:0000256" key="2">
    <source>
        <dbReference type="ARBA" id="ARBA00022630"/>
    </source>
</evidence>
<dbReference type="InterPro" id="IPR016156">
    <property type="entry name" value="FAD/NAD-linked_Rdtase_dimer_sf"/>
</dbReference>
<accession>A0A1Z4JM97</accession>
<keyword evidence="7" id="KW-1185">Reference proteome</keyword>
<feature type="domain" description="Pyridine nucleotide-disulphide oxidoreductase dimerisation" evidence="4">
    <location>
        <begin position="326"/>
        <end position="430"/>
    </location>
</feature>
<dbReference type="InterPro" id="IPR036188">
    <property type="entry name" value="FAD/NAD-bd_sf"/>
</dbReference>
<proteinExistence type="predicted"/>
<dbReference type="Pfam" id="PF02852">
    <property type="entry name" value="Pyr_redox_dim"/>
    <property type="match status" value="1"/>
</dbReference>
<sequence length="459" mass="51604">MSAEYDVVILGYSETGIYAAIAAARKRARVAIVAQNCQPKFPHVHILSNLTKKLDQVNRSRSFFNSEVRSLSFESIQHYMNVVDRSHQEFYDPAKLATLGIEFIPGAGEFCRKPQTGFVVNGRLLRSSAYLIAKDYRSAIPDPPGLSSVNYLTADQLLLRVPESIAIIGDDPIGIEFAQLYARLGSRVTMLLRQPHLLTMADPEAAFLVQAALEAEGIRIINALHIKQIQQVGTKKAIEIENYTIEADELLVTVGWQPMISDLNLEAMEIYEPIQLNDRLQTNHPRVYWIAHPVQSIARYQTDIVLKNLTTLPIFKVDYDRAIQSVATEPECAWIGLNESQAHRRYRKDVLVLRQPFSPLMQAQITGETTGLCKLIVRRSGEILGAHIVGSGAIEMINAISLAMSENLKVQCFERFSPASPAMSEVLRNAAQEWQASTRNQFLQDLRESYLAWQRGRVK</sequence>
<name>A0A1Z4JM97_LEPBY</name>
<evidence type="ECO:0000313" key="6">
    <source>
        <dbReference type="EMBL" id="BAY57875.1"/>
    </source>
</evidence>
<evidence type="ECO:0000313" key="7">
    <source>
        <dbReference type="Proteomes" id="UP000217895"/>
    </source>
</evidence>
<dbReference type="AlphaFoldDB" id="A0A1Z4JM97"/>
<dbReference type="Proteomes" id="UP000217895">
    <property type="component" value="Chromosome"/>
</dbReference>
<dbReference type="InterPro" id="IPR004099">
    <property type="entry name" value="Pyr_nucl-diS_OxRdtase_dimer"/>
</dbReference>
<gene>
    <name evidence="6" type="ORF">NIES2135_47460</name>
</gene>
<dbReference type="PANTHER" id="PTHR43014:SF5">
    <property type="entry name" value="GLUTATHIONE REDUCTASE (NADPH)"/>
    <property type="match status" value="1"/>
</dbReference>
<dbReference type="PRINTS" id="PR00411">
    <property type="entry name" value="PNDRDTASEI"/>
</dbReference>
<dbReference type="EMBL" id="AP018203">
    <property type="protein sequence ID" value="BAY57875.1"/>
    <property type="molecule type" value="Genomic_DNA"/>
</dbReference>
<dbReference type="InterPro" id="IPR023753">
    <property type="entry name" value="FAD/NAD-binding_dom"/>
</dbReference>
<dbReference type="Gene3D" id="3.30.390.30">
    <property type="match status" value="1"/>
</dbReference>
<evidence type="ECO:0000256" key="1">
    <source>
        <dbReference type="ARBA" id="ARBA00001974"/>
    </source>
</evidence>
<dbReference type="Gene3D" id="3.50.50.60">
    <property type="entry name" value="FAD/NAD(P)-binding domain"/>
    <property type="match status" value="2"/>
</dbReference>
<keyword evidence="3" id="KW-0274">FAD</keyword>
<dbReference type="GO" id="GO:0016491">
    <property type="term" value="F:oxidoreductase activity"/>
    <property type="evidence" value="ECO:0007669"/>
    <property type="project" value="InterPro"/>
</dbReference>
<dbReference type="PRINTS" id="PR00368">
    <property type="entry name" value="FADPNR"/>
</dbReference>
<comment type="cofactor">
    <cofactor evidence="1">
        <name>FAD</name>
        <dbReference type="ChEBI" id="CHEBI:57692"/>
    </cofactor>
</comment>
<evidence type="ECO:0000259" key="5">
    <source>
        <dbReference type="Pfam" id="PF07992"/>
    </source>
</evidence>
<dbReference type="PANTHER" id="PTHR43014">
    <property type="entry name" value="MERCURIC REDUCTASE"/>
    <property type="match status" value="1"/>
</dbReference>
<evidence type="ECO:0000259" key="4">
    <source>
        <dbReference type="Pfam" id="PF02852"/>
    </source>
</evidence>
<reference evidence="6 7" key="1">
    <citation type="submission" date="2017-06" db="EMBL/GenBank/DDBJ databases">
        <title>Genome sequencing of cyanobaciteial culture collection at National Institute for Environmental Studies (NIES).</title>
        <authorList>
            <person name="Hirose Y."/>
            <person name="Shimura Y."/>
            <person name="Fujisawa T."/>
            <person name="Nakamura Y."/>
            <person name="Kawachi M."/>
        </authorList>
    </citation>
    <scope>NUCLEOTIDE SEQUENCE [LARGE SCALE GENOMIC DNA]</scope>
    <source>
        <strain evidence="6 7">NIES-2135</strain>
    </source>
</reference>
<evidence type="ECO:0000256" key="3">
    <source>
        <dbReference type="ARBA" id="ARBA00022827"/>
    </source>
</evidence>
<feature type="domain" description="FAD/NAD(P)-binding" evidence="5">
    <location>
        <begin position="5"/>
        <end position="290"/>
    </location>
</feature>
<dbReference type="SUPFAM" id="SSF55424">
    <property type="entry name" value="FAD/NAD-linked reductases, dimerisation (C-terminal) domain"/>
    <property type="match status" value="1"/>
</dbReference>